<keyword evidence="3" id="KW-0472">Membrane</keyword>
<dbReference type="GO" id="GO:0006465">
    <property type="term" value="P:signal peptide processing"/>
    <property type="evidence" value="ECO:0007669"/>
    <property type="project" value="TreeGrafter"/>
</dbReference>
<feature type="transmembrane region" description="Helical" evidence="3">
    <location>
        <begin position="200"/>
        <end position="221"/>
    </location>
</feature>
<dbReference type="HOGENOM" id="CLU_057101_2_1_11"/>
<keyword evidence="6" id="KW-1185">Reference proteome</keyword>
<dbReference type="GO" id="GO:0005886">
    <property type="term" value="C:plasma membrane"/>
    <property type="evidence" value="ECO:0007669"/>
    <property type="project" value="TreeGrafter"/>
</dbReference>
<feature type="domain" description="Prepilin type IV endopeptidase peptidase" evidence="4">
    <location>
        <begin position="82"/>
        <end position="184"/>
    </location>
</feature>
<dbReference type="RefSeq" id="WP_012949190.1">
    <property type="nucleotide sequence ID" value="NC_013757.1"/>
</dbReference>
<dbReference type="PRINTS" id="PR00864">
    <property type="entry name" value="PREPILNPTASE"/>
</dbReference>
<dbReference type="InterPro" id="IPR050882">
    <property type="entry name" value="Prepilin_peptidase/N-MTase"/>
</dbReference>
<name>D2S9G0_GEOOG</name>
<feature type="transmembrane region" description="Helical" evidence="3">
    <location>
        <begin position="155"/>
        <end position="180"/>
    </location>
</feature>
<dbReference type="Gene3D" id="1.20.120.1220">
    <property type="match status" value="1"/>
</dbReference>
<feature type="transmembrane region" description="Helical" evidence="3">
    <location>
        <begin position="6"/>
        <end position="27"/>
    </location>
</feature>
<evidence type="ECO:0000256" key="1">
    <source>
        <dbReference type="ARBA" id="ARBA00005801"/>
    </source>
</evidence>
<feature type="transmembrane region" description="Helical" evidence="3">
    <location>
        <begin position="98"/>
        <end position="117"/>
    </location>
</feature>
<feature type="transmembrane region" description="Helical" evidence="3">
    <location>
        <begin position="73"/>
        <end position="91"/>
    </location>
</feature>
<dbReference type="EMBL" id="CP001867">
    <property type="protein sequence ID" value="ADB75760.1"/>
    <property type="molecule type" value="Genomic_DNA"/>
</dbReference>
<dbReference type="STRING" id="526225.Gobs_3154"/>
<proteinExistence type="inferred from homology"/>
<evidence type="ECO:0000256" key="2">
    <source>
        <dbReference type="RuleBase" id="RU003793"/>
    </source>
</evidence>
<dbReference type="InterPro" id="IPR000045">
    <property type="entry name" value="Prepilin_IV_endopep_pep"/>
</dbReference>
<evidence type="ECO:0000313" key="5">
    <source>
        <dbReference type="EMBL" id="ADB75760.1"/>
    </source>
</evidence>
<dbReference type="GO" id="GO:0004190">
    <property type="term" value="F:aspartic-type endopeptidase activity"/>
    <property type="evidence" value="ECO:0007669"/>
    <property type="project" value="InterPro"/>
</dbReference>
<evidence type="ECO:0000313" key="6">
    <source>
        <dbReference type="Proteomes" id="UP000001382"/>
    </source>
</evidence>
<protein>
    <submittedName>
        <fullName evidence="5">Peptidase A24A prepilin type IV</fullName>
    </submittedName>
</protein>
<evidence type="ECO:0000256" key="3">
    <source>
        <dbReference type="SAM" id="Phobius"/>
    </source>
</evidence>
<dbReference type="Proteomes" id="UP000001382">
    <property type="component" value="Chromosome"/>
</dbReference>
<reference evidence="5 6" key="1">
    <citation type="journal article" date="2010" name="Stand. Genomic Sci.">
        <title>Complete genome sequence of Geodermatophilus obscurus type strain (G-20).</title>
        <authorList>
            <person name="Ivanova N."/>
            <person name="Sikorski J."/>
            <person name="Jando M."/>
            <person name="Munk C."/>
            <person name="Lapidus A."/>
            <person name="Glavina Del Rio T."/>
            <person name="Copeland A."/>
            <person name="Tice H."/>
            <person name="Cheng J.-F."/>
            <person name="Lucas S."/>
            <person name="Chen F."/>
            <person name="Nolan M."/>
            <person name="Bruce D."/>
            <person name="Goodwin L."/>
            <person name="Pitluck S."/>
            <person name="Mavromatis K."/>
            <person name="Mikhailova N."/>
            <person name="Pati A."/>
            <person name="Chen A."/>
            <person name="Palaniappan K."/>
            <person name="Land M."/>
            <person name="Hauser L."/>
            <person name="Chang Y.-J."/>
            <person name="Jeffries C.D."/>
            <person name="Meincke L."/>
            <person name="Brettin T."/>
            <person name="Detter J.C."/>
            <person name="Detter J.C."/>
            <person name="Rohde M."/>
            <person name="Goeker M."/>
            <person name="Bristow J."/>
            <person name="Eisen J.A."/>
            <person name="Markowitz V."/>
            <person name="Hugenholtz P."/>
            <person name="Kyrpides N.C."/>
            <person name="Klenk H.-P."/>
        </authorList>
    </citation>
    <scope>NUCLEOTIDE SEQUENCE [LARGE SCALE GENOMIC DNA]</scope>
    <source>
        <strain evidence="6">ATCC 25078 / DSM 43160 / JCM 3152 / KCC A-0152 / KCTC 9177 / NBRC 13315 / NRRL B-3577 / G-20</strain>
    </source>
</reference>
<dbReference type="AlphaFoldDB" id="D2S9G0"/>
<dbReference type="KEGG" id="gob:Gobs_3154"/>
<feature type="transmembrane region" description="Helical" evidence="3">
    <location>
        <begin position="123"/>
        <end position="143"/>
    </location>
</feature>
<gene>
    <name evidence="5" type="ordered locus">Gobs_3154</name>
</gene>
<keyword evidence="3" id="KW-0812">Transmembrane</keyword>
<reference evidence="6" key="2">
    <citation type="submission" date="2010-01" db="EMBL/GenBank/DDBJ databases">
        <title>The complete genome of Geodermatophilus obscurus DSM 43160.</title>
        <authorList>
            <consortium name="US DOE Joint Genome Institute (JGI-PGF)"/>
            <person name="Lucas S."/>
            <person name="Copeland A."/>
            <person name="Lapidus A."/>
            <person name="Glavina del Rio T."/>
            <person name="Dalin E."/>
            <person name="Tice H."/>
            <person name="Bruce D."/>
            <person name="Goodwin L."/>
            <person name="Pitluck S."/>
            <person name="Kyrpides N."/>
            <person name="Mavromatis K."/>
            <person name="Ivanova N."/>
            <person name="Munk A.C."/>
            <person name="Brettin T."/>
            <person name="Detter J.C."/>
            <person name="Han C."/>
            <person name="Larimer F."/>
            <person name="Land M."/>
            <person name="Hauser L."/>
            <person name="Markowitz V."/>
            <person name="Cheng J.-F."/>
            <person name="Hugenholtz P."/>
            <person name="Woyke T."/>
            <person name="Wu D."/>
            <person name="Jando M."/>
            <person name="Schneider S."/>
            <person name="Klenk H.-P."/>
            <person name="Eisen J.A."/>
        </authorList>
    </citation>
    <scope>NUCLEOTIDE SEQUENCE [LARGE SCALE GENOMIC DNA]</scope>
    <source>
        <strain evidence="6">ATCC 25078 / DSM 43160 / JCM 3152 / KCC A-0152 / KCTC 9177 / NBRC 13315 / NRRL B-3577 / G-20</strain>
    </source>
</reference>
<keyword evidence="3" id="KW-1133">Transmembrane helix</keyword>
<sequence>MPTADLPAGVVAALALVGGLALGPWLARVSVRLAWRDDAASASPLRTALTGLLVALALAGALLAGGLRPGTVALAWAGVAGVVLGAVDLAVHRLPDAVTLPAYAAVATALLVDTVALGPWPALLRAVLAGGAAFGLAACAAVLSPRGLGFGDVKLLGLLGLVLGWVGWGALLTGVLLGLVTGAAASLTLIAAGRAGWRTALPFGPPLLVGAVLALAVAGPVPPA</sequence>
<comment type="similarity">
    <text evidence="1 2">Belongs to the peptidase A24 family.</text>
</comment>
<dbReference type="Pfam" id="PF01478">
    <property type="entry name" value="Peptidase_A24"/>
    <property type="match status" value="1"/>
</dbReference>
<dbReference type="PANTHER" id="PTHR30487">
    <property type="entry name" value="TYPE 4 PREPILIN-LIKE PROTEINS LEADER PEPTIDE-PROCESSING ENZYME"/>
    <property type="match status" value="1"/>
</dbReference>
<evidence type="ECO:0000259" key="4">
    <source>
        <dbReference type="Pfam" id="PF01478"/>
    </source>
</evidence>
<accession>D2S9G0</accession>
<feature type="transmembrane region" description="Helical" evidence="3">
    <location>
        <begin position="48"/>
        <end position="67"/>
    </location>
</feature>
<dbReference type="InterPro" id="IPR014032">
    <property type="entry name" value="Peptidase_A24A_bac"/>
</dbReference>
<organism evidence="5 6">
    <name type="scientific">Geodermatophilus obscurus (strain ATCC 25078 / DSM 43160 / JCM 3152 / CCUG 61914 / KCC A-0152 / KCTC 9177 / NBRC 13315 / NRRL B-3577 / G-20)</name>
    <dbReference type="NCBI Taxonomy" id="526225"/>
    <lineage>
        <taxon>Bacteria</taxon>
        <taxon>Bacillati</taxon>
        <taxon>Actinomycetota</taxon>
        <taxon>Actinomycetes</taxon>
        <taxon>Geodermatophilales</taxon>
        <taxon>Geodermatophilaceae</taxon>
        <taxon>Geodermatophilus</taxon>
    </lineage>
</organism>
<dbReference type="eggNOG" id="COG1989">
    <property type="taxonomic scope" value="Bacteria"/>
</dbReference>
<dbReference type="PANTHER" id="PTHR30487:SF0">
    <property type="entry name" value="PREPILIN LEADER PEPTIDASE_N-METHYLTRANSFERASE-RELATED"/>
    <property type="match status" value="1"/>
</dbReference>